<dbReference type="Proteomes" id="UP000789759">
    <property type="component" value="Unassembled WGS sequence"/>
</dbReference>
<reference evidence="1" key="1">
    <citation type="submission" date="2021-06" db="EMBL/GenBank/DDBJ databases">
        <authorList>
            <person name="Kallberg Y."/>
            <person name="Tangrot J."/>
            <person name="Rosling A."/>
        </authorList>
    </citation>
    <scope>NUCLEOTIDE SEQUENCE</scope>
    <source>
        <strain evidence="1">FL966</strain>
    </source>
</reference>
<evidence type="ECO:0000313" key="1">
    <source>
        <dbReference type="EMBL" id="CAG8819589.1"/>
    </source>
</evidence>
<dbReference type="EMBL" id="CAJVQA010048117">
    <property type="protein sequence ID" value="CAG8819589.1"/>
    <property type="molecule type" value="Genomic_DNA"/>
</dbReference>
<dbReference type="OrthoDB" id="2482127at2759"/>
<organism evidence="1 2">
    <name type="scientific">Cetraspora pellucida</name>
    <dbReference type="NCBI Taxonomy" id="1433469"/>
    <lineage>
        <taxon>Eukaryota</taxon>
        <taxon>Fungi</taxon>
        <taxon>Fungi incertae sedis</taxon>
        <taxon>Mucoromycota</taxon>
        <taxon>Glomeromycotina</taxon>
        <taxon>Glomeromycetes</taxon>
        <taxon>Diversisporales</taxon>
        <taxon>Gigasporaceae</taxon>
        <taxon>Cetraspora</taxon>
    </lineage>
</organism>
<sequence length="527" mass="63637">FWVKEIIKSKFTDEDKQKLNKLREEHIRELEQTQPGTNDFNQINEGICDEKQIGPLEIGRRWFREIRDSRNLTEQQKVMLNIKHDEQLKALSNKQYDKISEEIPKIDAATPLNNRQRIDIAIRELKNENFIGNRNINILQQMRRGRYQLIEKESEIERYNRYRRQITNFYNNRQVVPLSNNNTLANNIERLNQTLMESDRIKNDLVNLRKHRYNTLLYNILENEMKEDNDKQSFEDGEKYDQLIQTLEQDFLDSSCTIEQLQELRKQLFSEQKIKLNQKRIDNKYPYRDYIETLLDGDYFDNKINKLTDSNEKYILQNLCRRTAEIYKDKEQDQYFIDKSNKQFHSICDIEDVNEFVNNIIKKNYLYKQIKEIFDQEDDIARKEDDFEQPDNKKQKQAPRKMKNVREGINIIIPKTRLFLMRQGYQTLDIKICVEELLKLYKAIIIASDKEISFLRSLLLNNIIKYSDPSIFNRYDIKSEQNNKFFINSRTITKQHFLDIVFKILIKRDRDLRLDEKIGNIFDDTEV</sequence>
<feature type="non-terminal residue" evidence="1">
    <location>
        <position position="527"/>
    </location>
</feature>
<dbReference type="AlphaFoldDB" id="A0A9N9PIG0"/>
<comment type="caution">
    <text evidence="1">The sequence shown here is derived from an EMBL/GenBank/DDBJ whole genome shotgun (WGS) entry which is preliminary data.</text>
</comment>
<name>A0A9N9PIG0_9GLOM</name>
<gene>
    <name evidence="1" type="ORF">CPELLU_LOCUS19565</name>
</gene>
<keyword evidence="2" id="KW-1185">Reference proteome</keyword>
<accession>A0A9N9PIG0</accession>
<proteinExistence type="predicted"/>
<evidence type="ECO:0000313" key="2">
    <source>
        <dbReference type="Proteomes" id="UP000789759"/>
    </source>
</evidence>
<protein>
    <submittedName>
        <fullName evidence="1">24971_t:CDS:1</fullName>
    </submittedName>
</protein>